<dbReference type="PROSITE" id="PS51257">
    <property type="entry name" value="PROKAR_LIPOPROTEIN"/>
    <property type="match status" value="1"/>
</dbReference>
<accession>A0A2U2PJ43</accession>
<reference evidence="2 3" key="1">
    <citation type="submission" date="2018-04" db="EMBL/GenBank/DDBJ databases">
        <title>Pedobacter chongqingensis sp. nov., isolated from a rottenly hemp rope.</title>
        <authorList>
            <person name="Cai Y."/>
        </authorList>
    </citation>
    <scope>NUCLEOTIDE SEQUENCE [LARGE SCALE GENOMIC DNA]</scope>
    <source>
        <strain evidence="2 3">FJ4-8</strain>
    </source>
</reference>
<dbReference type="AlphaFoldDB" id="A0A2U2PJ43"/>
<organism evidence="2 3">
    <name type="scientific">Pararcticibacter amylolyticus</name>
    <dbReference type="NCBI Taxonomy" id="2173175"/>
    <lineage>
        <taxon>Bacteria</taxon>
        <taxon>Pseudomonadati</taxon>
        <taxon>Bacteroidota</taxon>
        <taxon>Sphingobacteriia</taxon>
        <taxon>Sphingobacteriales</taxon>
        <taxon>Sphingobacteriaceae</taxon>
        <taxon>Pararcticibacter</taxon>
    </lineage>
</organism>
<evidence type="ECO:0000256" key="1">
    <source>
        <dbReference type="SAM" id="SignalP"/>
    </source>
</evidence>
<dbReference type="EMBL" id="QEAS01000004">
    <property type="protein sequence ID" value="PWG81390.1"/>
    <property type="molecule type" value="Genomic_DNA"/>
</dbReference>
<dbReference type="OrthoDB" id="1376573at2"/>
<dbReference type="Proteomes" id="UP000245647">
    <property type="component" value="Unassembled WGS sequence"/>
</dbReference>
<feature type="chain" id="PRO_5015687077" description="Lipoprotein" evidence="1">
    <location>
        <begin position="27"/>
        <end position="313"/>
    </location>
</feature>
<gene>
    <name evidence="2" type="ORF">DDR33_05990</name>
</gene>
<keyword evidence="1" id="KW-0732">Signal</keyword>
<sequence length="313" mass="35248">MKIDLKANARGLLMLFCLLIASGCNSGKKETVRTNDAKQELDSLQTEIQTDKKVIVSNALWRWRSEDKSREFTVKILKLTDDSLIAQYCAVYNNGGKLDCDFDGDANIRAAFDKDENAYTGNFKSFFNSGYGACSIKWTNDNLIWKIIKAPAGEYYAPDQCVLEKVQDSEKEKESQQKVAVKNSLDIFPLDYDNLSRKIEMTTSTDAYVKNIFKQQYQLGVDASAELPSNGDFHLYLISNVSGDSDLLYLITTRGQTFIDGLEIANSNGDEAEQTVFSMDTSYDISLFLYDGNQRKLEGSWQLNGNGKFIKIK</sequence>
<proteinExistence type="predicted"/>
<keyword evidence="3" id="KW-1185">Reference proteome</keyword>
<name>A0A2U2PJ43_9SPHI</name>
<evidence type="ECO:0000313" key="3">
    <source>
        <dbReference type="Proteomes" id="UP000245647"/>
    </source>
</evidence>
<protein>
    <recommendedName>
        <fullName evidence="4">Lipoprotein</fullName>
    </recommendedName>
</protein>
<feature type="signal peptide" evidence="1">
    <location>
        <begin position="1"/>
        <end position="26"/>
    </location>
</feature>
<evidence type="ECO:0000313" key="2">
    <source>
        <dbReference type="EMBL" id="PWG81390.1"/>
    </source>
</evidence>
<comment type="caution">
    <text evidence="2">The sequence shown here is derived from an EMBL/GenBank/DDBJ whole genome shotgun (WGS) entry which is preliminary data.</text>
</comment>
<dbReference type="RefSeq" id="WP_109414874.1">
    <property type="nucleotide sequence ID" value="NZ_QEAS01000004.1"/>
</dbReference>
<evidence type="ECO:0008006" key="4">
    <source>
        <dbReference type="Google" id="ProtNLM"/>
    </source>
</evidence>